<reference evidence="2" key="1">
    <citation type="submission" date="2019-10" db="EMBL/GenBank/DDBJ databases">
        <title>Lactobacillus agilis SY212 Whole Genome Sequencing Project.</title>
        <authorList>
            <person name="Suzuki S."/>
            <person name="Endo A."/>
            <person name="Maeno S."/>
            <person name="Shiwa Y."/>
            <person name="Matsutani M."/>
            <person name="Kajikawa A."/>
        </authorList>
    </citation>
    <scope>NUCLEOTIDE SEQUENCE</scope>
    <source>
        <strain evidence="2">SY212</strain>
    </source>
</reference>
<dbReference type="AlphaFoldDB" id="A0A6F9XMK5"/>
<dbReference type="PANTHER" id="PTHR22916:SF3">
    <property type="entry name" value="UDP-GLCNAC:BETAGAL BETA-1,3-N-ACETYLGLUCOSAMINYLTRANSFERASE-LIKE PROTEIN 1"/>
    <property type="match status" value="1"/>
</dbReference>
<protein>
    <submittedName>
        <fullName evidence="2">Alpha-L-Rha alpha-1,3-L-rhamnosyltransferase</fullName>
    </submittedName>
</protein>
<gene>
    <name evidence="2" type="primary">rgpF</name>
    <name evidence="2" type="ORF">SY212_15340</name>
</gene>
<evidence type="ECO:0000259" key="1">
    <source>
        <dbReference type="Pfam" id="PF00535"/>
    </source>
</evidence>
<dbReference type="InterPro" id="IPR001173">
    <property type="entry name" value="Glyco_trans_2-like"/>
</dbReference>
<organism evidence="2">
    <name type="scientific">Ligilactobacillus agilis</name>
    <dbReference type="NCBI Taxonomy" id="1601"/>
    <lineage>
        <taxon>Bacteria</taxon>
        <taxon>Bacillati</taxon>
        <taxon>Bacillota</taxon>
        <taxon>Bacilli</taxon>
        <taxon>Lactobacillales</taxon>
        <taxon>Lactobacillaceae</taxon>
        <taxon>Ligilactobacillus</taxon>
    </lineage>
</organism>
<sequence length="333" mass="38773">MNNHKRTLILMAAYNGEKYIKQQIDSIINQTDKDWDLWIRDDGSNDNTVNIIKNIQKYDNRIRLFQNTTDVHGAYHNFYVLIREARNSNYEYYAFSDQDDLWKEDKLKQEIDIIHNSDEPALVYADMEVIDENNHVIMDSIDKVMGISNFGKENVFFAHAYIWGGTTVFNRKLMSMLEKVVGSRLPNESVMAHDSLLMKLALSTGKVHFCNTPTIRYRRHSANVTAGDRINMNLKKIMKRVLDKNNSVPAVHALVYGETLTFIYQMKINNISSKINLNELEEAILNGGFKGVGYLLKIKFKRKQIARTLGTYIIMLTGRYKKYLVKYKKELEF</sequence>
<accession>A0A6F9XMK5</accession>
<comment type="caution">
    <text evidence="2">The sequence shown here is derived from an EMBL/GenBank/DDBJ whole genome shotgun (WGS) entry which is preliminary data.</text>
</comment>
<dbReference type="CDD" id="cd04196">
    <property type="entry name" value="GT_2_like_d"/>
    <property type="match status" value="1"/>
</dbReference>
<dbReference type="GO" id="GO:0016758">
    <property type="term" value="F:hexosyltransferase activity"/>
    <property type="evidence" value="ECO:0007669"/>
    <property type="project" value="UniProtKB-ARBA"/>
</dbReference>
<feature type="domain" description="Glycosyltransferase 2-like" evidence="1">
    <location>
        <begin position="9"/>
        <end position="172"/>
    </location>
</feature>
<dbReference type="Gene3D" id="3.90.550.10">
    <property type="entry name" value="Spore Coat Polysaccharide Biosynthesis Protein SpsA, Chain A"/>
    <property type="match status" value="1"/>
</dbReference>
<dbReference type="EMBL" id="BLAM01000150">
    <property type="protein sequence ID" value="GET06504.1"/>
    <property type="molecule type" value="Genomic_DNA"/>
</dbReference>
<dbReference type="InterPro" id="IPR029044">
    <property type="entry name" value="Nucleotide-diphossugar_trans"/>
</dbReference>
<dbReference type="Proteomes" id="UP000494265">
    <property type="component" value="Unassembled WGS sequence"/>
</dbReference>
<keyword evidence="2" id="KW-0808">Transferase</keyword>
<dbReference type="RefSeq" id="WP_172584905.1">
    <property type="nucleotide sequence ID" value="NZ_BLAM01000150.1"/>
</dbReference>
<dbReference type="SUPFAM" id="SSF53448">
    <property type="entry name" value="Nucleotide-diphospho-sugar transferases"/>
    <property type="match status" value="1"/>
</dbReference>
<dbReference type="Pfam" id="PF00535">
    <property type="entry name" value="Glycos_transf_2"/>
    <property type="match status" value="1"/>
</dbReference>
<proteinExistence type="predicted"/>
<name>A0A6F9XMK5_9LACO</name>
<dbReference type="PANTHER" id="PTHR22916">
    <property type="entry name" value="GLYCOSYLTRANSFERASE"/>
    <property type="match status" value="1"/>
</dbReference>
<evidence type="ECO:0000313" key="2">
    <source>
        <dbReference type="EMBL" id="GET06504.1"/>
    </source>
</evidence>